<dbReference type="InterPro" id="IPR001585">
    <property type="entry name" value="TAL/FSA"/>
</dbReference>
<reference evidence="3" key="1">
    <citation type="submission" date="2018-08" db="EMBL/GenBank/DDBJ databases">
        <authorList>
            <person name="Grouzdev D.S."/>
            <person name="Krutkina M.S."/>
        </authorList>
    </citation>
    <scope>NUCLEOTIDE SEQUENCE [LARGE SCALE GENOMIC DNA]</scope>
    <source>
        <strain evidence="3">4-11</strain>
    </source>
</reference>
<sequence length="368" mass="41734">MFHRFPCGFRHYFSSRGVYMKSTYFHRVHQQTKTRFWINNPTIEQAKRAIEEGAIGCTTNPSYVSKLFESEEDMLVVKRTIDLLLPYEKDDSVLASKVQQMMVGRLADVFLPLYRSSGGTEGLVTIQGNPFAERDTSLIVKEGLENRKIAENICIKIPVTQWGIEAIRTMVEHTIPTMATEVMSLSQTIAICEAYQKVSQESGNAPPFYVTHITGILDDHFKRVIKEQRLSIDEELAGYAGLSIAKKEYKLMKERGYPGIMIGGGARKLEDFTELVGGDLGITINWKGTADVLIEQDKEVVDRIGNTLDEQQILTLRKELPDYQRAFDLDGMTVDEYYDYGGVELFRSSFQKGWNALLALIAERRGNN</sequence>
<gene>
    <name evidence="2" type="ORF">DYP60_00755</name>
</gene>
<dbReference type="EMBL" id="QUWK01000001">
    <property type="protein sequence ID" value="RFU96134.1"/>
    <property type="molecule type" value="Genomic_DNA"/>
</dbReference>
<dbReference type="Gene3D" id="3.20.20.70">
    <property type="entry name" value="Aldolase class I"/>
    <property type="match status" value="1"/>
</dbReference>
<comment type="caution">
    <text evidence="2">The sequence shown here is derived from an EMBL/GenBank/DDBJ whole genome shotgun (WGS) entry which is preliminary data.</text>
</comment>
<dbReference type="PANTHER" id="PTHR10683">
    <property type="entry name" value="TRANSALDOLASE"/>
    <property type="match status" value="1"/>
</dbReference>
<proteinExistence type="predicted"/>
<evidence type="ECO:0008006" key="4">
    <source>
        <dbReference type="Google" id="ProtNLM"/>
    </source>
</evidence>
<keyword evidence="1" id="KW-0704">Schiff base</keyword>
<dbReference type="InterPro" id="IPR013785">
    <property type="entry name" value="Aldolase_TIM"/>
</dbReference>
<dbReference type="Pfam" id="PF00923">
    <property type="entry name" value="TAL_FSA"/>
    <property type="match status" value="1"/>
</dbReference>
<evidence type="ECO:0000256" key="1">
    <source>
        <dbReference type="ARBA" id="ARBA00023270"/>
    </source>
</evidence>
<accession>A0A372MK73</accession>
<evidence type="ECO:0000313" key="2">
    <source>
        <dbReference type="EMBL" id="RFU96134.1"/>
    </source>
</evidence>
<dbReference type="Proteomes" id="UP000264002">
    <property type="component" value="Unassembled WGS sequence"/>
</dbReference>
<keyword evidence="3" id="KW-1185">Reference proteome</keyword>
<dbReference type="GO" id="GO:0005975">
    <property type="term" value="P:carbohydrate metabolic process"/>
    <property type="evidence" value="ECO:0007669"/>
    <property type="project" value="InterPro"/>
</dbReference>
<dbReference type="AlphaFoldDB" id="A0A372MK73"/>
<organism evidence="2 3">
    <name type="scientific">Sphaerochaeta halotolerans</name>
    <dbReference type="NCBI Taxonomy" id="2293840"/>
    <lineage>
        <taxon>Bacteria</taxon>
        <taxon>Pseudomonadati</taxon>
        <taxon>Spirochaetota</taxon>
        <taxon>Spirochaetia</taxon>
        <taxon>Spirochaetales</taxon>
        <taxon>Sphaerochaetaceae</taxon>
        <taxon>Sphaerochaeta</taxon>
    </lineage>
</organism>
<dbReference type="SUPFAM" id="SSF51569">
    <property type="entry name" value="Aldolase"/>
    <property type="match status" value="1"/>
</dbReference>
<evidence type="ECO:0000313" key="3">
    <source>
        <dbReference type="Proteomes" id="UP000264002"/>
    </source>
</evidence>
<name>A0A372MK73_9SPIR</name>
<reference evidence="2 3" key="2">
    <citation type="submission" date="2018-09" db="EMBL/GenBank/DDBJ databases">
        <title>Genome of Sphaerochaeta halotolerans strain 4-11.</title>
        <authorList>
            <person name="Nazina T.N."/>
            <person name="Sokolova D.S."/>
        </authorList>
    </citation>
    <scope>NUCLEOTIDE SEQUENCE [LARGE SCALE GENOMIC DNA]</scope>
    <source>
        <strain evidence="2 3">4-11</strain>
    </source>
</reference>
<protein>
    <recommendedName>
        <fullName evidence="4">Transaldolase</fullName>
    </recommendedName>
</protein>